<gene>
    <name evidence="2" type="ORF">D7294_17645</name>
</gene>
<feature type="compositionally biased region" description="Basic residues" evidence="1">
    <location>
        <begin position="1"/>
        <end position="12"/>
    </location>
</feature>
<organism evidence="2 3">
    <name type="scientific">Streptomyces hoynatensis</name>
    <dbReference type="NCBI Taxonomy" id="1141874"/>
    <lineage>
        <taxon>Bacteria</taxon>
        <taxon>Bacillati</taxon>
        <taxon>Actinomycetota</taxon>
        <taxon>Actinomycetes</taxon>
        <taxon>Kitasatosporales</taxon>
        <taxon>Streptomycetaceae</taxon>
        <taxon>Streptomyces</taxon>
    </lineage>
</organism>
<reference evidence="2 3" key="1">
    <citation type="journal article" date="2014" name="Int. J. Syst. Evol. Microbiol.">
        <title>Streptomyces hoynatensis sp. nov., isolated from deep marine sediment.</title>
        <authorList>
            <person name="Veyisoglu A."/>
            <person name="Sahin N."/>
        </authorList>
    </citation>
    <scope>NUCLEOTIDE SEQUENCE [LARGE SCALE GENOMIC DNA]</scope>
    <source>
        <strain evidence="2 3">KCTC 29097</strain>
    </source>
</reference>
<keyword evidence="3" id="KW-1185">Reference proteome</keyword>
<dbReference type="Proteomes" id="UP000272474">
    <property type="component" value="Unassembled WGS sequence"/>
</dbReference>
<dbReference type="RefSeq" id="WP_120680793.1">
    <property type="nucleotide sequence ID" value="NZ_RBAL01000009.1"/>
</dbReference>
<name>A0A3A9YYZ5_9ACTN</name>
<feature type="compositionally biased region" description="Basic and acidic residues" evidence="1">
    <location>
        <begin position="20"/>
        <end position="33"/>
    </location>
</feature>
<sequence>MSPRRNRPRGRRQPSPVGHEGPRDPGIENTETWRGEEWVVRRIGGSAAAKHYRCPGCDQEIPPGVPHVVAWPRLGAVEDRRHWHAACWAARDRRAARPLRSRSAPRY</sequence>
<evidence type="ECO:0000313" key="3">
    <source>
        <dbReference type="Proteomes" id="UP000272474"/>
    </source>
</evidence>
<dbReference type="OrthoDB" id="3381577at2"/>
<evidence type="ECO:0000313" key="2">
    <source>
        <dbReference type="EMBL" id="RKN40894.1"/>
    </source>
</evidence>
<protein>
    <submittedName>
        <fullName evidence="2">ATP/GTP-binding protein</fullName>
    </submittedName>
</protein>
<feature type="region of interest" description="Disordered" evidence="1">
    <location>
        <begin position="1"/>
        <end position="33"/>
    </location>
</feature>
<accession>A0A3A9YYZ5</accession>
<proteinExistence type="predicted"/>
<evidence type="ECO:0000256" key="1">
    <source>
        <dbReference type="SAM" id="MobiDB-lite"/>
    </source>
</evidence>
<dbReference type="EMBL" id="RBAL01000009">
    <property type="protein sequence ID" value="RKN40894.1"/>
    <property type="molecule type" value="Genomic_DNA"/>
</dbReference>
<comment type="caution">
    <text evidence="2">The sequence shown here is derived from an EMBL/GenBank/DDBJ whole genome shotgun (WGS) entry which is preliminary data.</text>
</comment>
<dbReference type="AlphaFoldDB" id="A0A3A9YYZ5"/>